<dbReference type="PROSITE" id="PS51083">
    <property type="entry name" value="ZF_HIT"/>
    <property type="match status" value="1"/>
</dbReference>
<dbReference type="GeneID" id="66066088"/>
<dbReference type="EMBL" id="CP072756">
    <property type="protein sequence ID" value="QUC21068.1"/>
    <property type="molecule type" value="Genomic_DNA"/>
</dbReference>
<keyword evidence="1" id="KW-0862">Zinc</keyword>
<feature type="domain" description="HIT-type" evidence="2">
    <location>
        <begin position="49"/>
        <end position="82"/>
    </location>
</feature>
<dbReference type="Proteomes" id="UP000027002">
    <property type="component" value="Chromosome 4"/>
</dbReference>
<reference evidence="3" key="1">
    <citation type="submission" date="2020-03" db="EMBL/GenBank/DDBJ databases">
        <title>A mixture of massive structural variations and highly conserved coding sequences in Ustilaginoidea virens genome.</title>
        <authorList>
            <person name="Zhang K."/>
            <person name="Zhao Z."/>
            <person name="Zhang Z."/>
            <person name="Li Y."/>
            <person name="Hsiang T."/>
            <person name="Sun W."/>
        </authorList>
    </citation>
    <scope>NUCLEOTIDE SEQUENCE</scope>
    <source>
        <strain evidence="3">UV-8b</strain>
    </source>
</reference>
<keyword evidence="4" id="KW-1185">Reference proteome</keyword>
<evidence type="ECO:0000259" key="2">
    <source>
        <dbReference type="PROSITE" id="PS51083"/>
    </source>
</evidence>
<dbReference type="Gene3D" id="3.30.60.190">
    <property type="match status" value="1"/>
</dbReference>
<accession>A0A8E5HTJ7</accession>
<name>A0A8E5HTJ7_USTVR</name>
<evidence type="ECO:0000313" key="3">
    <source>
        <dbReference type="EMBL" id="QUC21068.1"/>
    </source>
</evidence>
<evidence type="ECO:0000256" key="1">
    <source>
        <dbReference type="PROSITE-ProRule" id="PRU00453"/>
    </source>
</evidence>
<sequence length="396" mass="44103">MEHQNAADAIHASLATVPQAEKSIANDASITRIPTSSPSAPETKGPTLCGVCNKLPAKYKCPRCYLPHCSVACNKTHQENHPPDVEPKPTTIRSDIRQTSNAVAPVPKPDPSNPFHALDTSEKLQLLFRRYPRLSEQLSEIYAATQPPLEAADKRLPASLMHGINKKDGWNHDVGIRNGKEALRKARRADGEAGDAVREYSELILHLINGQDTNGQLSSFIQQQSAQEDGRLIEQLMEQRIRLPNHETMWTPELLLKHHPGFLSILILLEKAHWDVMHHLHILPKRSCFWHTLMMTSRAVPFPRVGKVSCRLCHNVRNPRDDPSMSISIPVSSARNVWKKMRWRRQQKKLFCSGGGKESAMSKGLSEGGWGGPIILPVLILLAVLPAPSLPLACHV</sequence>
<dbReference type="OrthoDB" id="18412at2759"/>
<dbReference type="CDD" id="cd23024">
    <property type="entry name" value="zf-HIT_ZNHIT2-3"/>
    <property type="match status" value="1"/>
</dbReference>
<keyword evidence="1" id="KW-0863">Zinc-finger</keyword>
<protein>
    <recommendedName>
        <fullName evidence="2">HIT-type domain-containing protein</fullName>
    </recommendedName>
</protein>
<proteinExistence type="predicted"/>
<dbReference type="GO" id="GO:0008270">
    <property type="term" value="F:zinc ion binding"/>
    <property type="evidence" value="ECO:0007669"/>
    <property type="project" value="UniProtKB-UniRule"/>
</dbReference>
<dbReference type="Pfam" id="PF04438">
    <property type="entry name" value="zf-HIT"/>
    <property type="match status" value="1"/>
</dbReference>
<dbReference type="AlphaFoldDB" id="A0A8E5HTJ7"/>
<evidence type="ECO:0000313" key="4">
    <source>
        <dbReference type="Proteomes" id="UP000027002"/>
    </source>
</evidence>
<gene>
    <name evidence="3" type="ORF">UV8b_05311</name>
</gene>
<keyword evidence="1" id="KW-0479">Metal-binding</keyword>
<organism evidence="3 4">
    <name type="scientific">Ustilaginoidea virens</name>
    <name type="common">Rice false smut fungus</name>
    <name type="synonym">Villosiclava virens</name>
    <dbReference type="NCBI Taxonomy" id="1159556"/>
    <lineage>
        <taxon>Eukaryota</taxon>
        <taxon>Fungi</taxon>
        <taxon>Dikarya</taxon>
        <taxon>Ascomycota</taxon>
        <taxon>Pezizomycotina</taxon>
        <taxon>Sordariomycetes</taxon>
        <taxon>Hypocreomycetidae</taxon>
        <taxon>Hypocreales</taxon>
        <taxon>Clavicipitaceae</taxon>
        <taxon>Ustilaginoidea</taxon>
    </lineage>
</organism>
<dbReference type="RefSeq" id="XP_042998741.1">
    <property type="nucleotide sequence ID" value="XM_043142808.1"/>
</dbReference>
<dbReference type="KEGG" id="uvi:66066088"/>
<dbReference type="SUPFAM" id="SSF144232">
    <property type="entry name" value="HIT/MYND zinc finger-like"/>
    <property type="match status" value="1"/>
</dbReference>
<dbReference type="InterPro" id="IPR007529">
    <property type="entry name" value="Znf_HIT"/>
</dbReference>